<evidence type="ECO:0000313" key="5">
    <source>
        <dbReference type="EMBL" id="MDO9708723.1"/>
    </source>
</evidence>
<dbReference type="PIRSF" id="PIRSF002741">
    <property type="entry name" value="MppA"/>
    <property type="match status" value="1"/>
</dbReference>
<dbReference type="Gene3D" id="3.40.190.10">
    <property type="entry name" value="Periplasmic binding protein-like II"/>
    <property type="match status" value="1"/>
</dbReference>
<evidence type="ECO:0000259" key="4">
    <source>
        <dbReference type="Pfam" id="PF00496"/>
    </source>
</evidence>
<proteinExistence type="inferred from homology"/>
<comment type="similarity">
    <text evidence="2">Belongs to the bacterial solute-binding protein 5 family.</text>
</comment>
<sequence>MLRRRPFLAASTALLAAPARGQTSRAATLRFVPHANLTSLDPVWTTAWITRFHAYAVYDTLYSIGADLAPKPQMAAGHTVEDDGLRWTITLRPGLTFHDGEPVRARDAVASLARWAKRDSFGQTLWQSVAEVQALDDLRLEIRLHRAFPLLLDAIAKLAPAFVMPERIAATDAFTAITDATGSGPFRFRRDEWLPGSRAVYEKFEGYQPRPEPPDMLTGGKQVHVQRFEWHIMPDPGTAAAALQSGEVDWWENPPNDLLPPLKRNRNVVVQELDNFGYVTVLRPNHLHPPFDNPAFRRALWPALSQTDVMTAVVGTDSALWTDRMGFFTPGTPLASDAGMQRITAPRDLEAAKRLIAESGYRGERIVQLMATDNPSQVAAGNVIYDMLKKLGLNAELVATDWGTVVQRRASREPVEKGGWSLFISNITGADTLSPATNHVMRSSGLEGTWFGWPRSERLEALRSAWFAAPDLAAQQRICRETQEQAFEDAPYYPLGQYRQPAAFRRELQGFIRAPVPLAWGVRRA</sequence>
<keyword evidence="3" id="KW-0732">Signal</keyword>
<name>A0ABT9DXW5_9PROT</name>
<dbReference type="EMBL" id="JAUTWS010000008">
    <property type="protein sequence ID" value="MDO9708723.1"/>
    <property type="molecule type" value="Genomic_DNA"/>
</dbReference>
<evidence type="ECO:0000313" key="6">
    <source>
        <dbReference type="Proteomes" id="UP001243009"/>
    </source>
</evidence>
<dbReference type="InterPro" id="IPR039424">
    <property type="entry name" value="SBP_5"/>
</dbReference>
<dbReference type="InterPro" id="IPR000914">
    <property type="entry name" value="SBP_5_dom"/>
</dbReference>
<dbReference type="PANTHER" id="PTHR30290:SF38">
    <property type="entry name" value="D,D-DIPEPTIDE-BINDING PERIPLASMIC PROTEIN DDPA-RELATED"/>
    <property type="match status" value="1"/>
</dbReference>
<evidence type="ECO:0000256" key="1">
    <source>
        <dbReference type="ARBA" id="ARBA00004418"/>
    </source>
</evidence>
<evidence type="ECO:0000256" key="2">
    <source>
        <dbReference type="ARBA" id="ARBA00005695"/>
    </source>
</evidence>
<evidence type="ECO:0000256" key="3">
    <source>
        <dbReference type="ARBA" id="ARBA00022729"/>
    </source>
</evidence>
<dbReference type="CDD" id="cd08502">
    <property type="entry name" value="PBP2_NikA_DppA_OppA_like_16"/>
    <property type="match status" value="1"/>
</dbReference>
<feature type="domain" description="Solute-binding protein family 5" evidence="4">
    <location>
        <begin position="70"/>
        <end position="432"/>
    </location>
</feature>
<reference evidence="5 6" key="1">
    <citation type="submission" date="2023-08" db="EMBL/GenBank/DDBJ databases">
        <title>The draft genome sequence of Paracraurococcus sp. LOR1-02.</title>
        <authorList>
            <person name="Kingkaew E."/>
            <person name="Tanasupawat S."/>
        </authorList>
    </citation>
    <scope>NUCLEOTIDE SEQUENCE [LARGE SCALE GENOMIC DNA]</scope>
    <source>
        <strain evidence="5 6">LOR1-02</strain>
    </source>
</reference>
<dbReference type="Proteomes" id="UP001243009">
    <property type="component" value="Unassembled WGS sequence"/>
</dbReference>
<organism evidence="5 6">
    <name type="scientific">Paracraurococcus lichenis</name>
    <dbReference type="NCBI Taxonomy" id="3064888"/>
    <lineage>
        <taxon>Bacteria</taxon>
        <taxon>Pseudomonadati</taxon>
        <taxon>Pseudomonadota</taxon>
        <taxon>Alphaproteobacteria</taxon>
        <taxon>Acetobacterales</taxon>
        <taxon>Roseomonadaceae</taxon>
        <taxon>Paracraurococcus</taxon>
    </lineage>
</organism>
<dbReference type="SUPFAM" id="SSF53850">
    <property type="entry name" value="Periplasmic binding protein-like II"/>
    <property type="match status" value="1"/>
</dbReference>
<dbReference type="Pfam" id="PF00496">
    <property type="entry name" value="SBP_bac_5"/>
    <property type="match status" value="1"/>
</dbReference>
<comment type="caution">
    <text evidence="5">The sequence shown here is derived from an EMBL/GenBank/DDBJ whole genome shotgun (WGS) entry which is preliminary data.</text>
</comment>
<dbReference type="PANTHER" id="PTHR30290">
    <property type="entry name" value="PERIPLASMIC BINDING COMPONENT OF ABC TRANSPORTER"/>
    <property type="match status" value="1"/>
</dbReference>
<protein>
    <submittedName>
        <fullName evidence="5">ABC transporter substrate-binding protein</fullName>
    </submittedName>
</protein>
<dbReference type="InterPro" id="IPR030678">
    <property type="entry name" value="Peptide/Ni-bd"/>
</dbReference>
<gene>
    <name evidence="5" type="ORF">Q7A36_10255</name>
</gene>
<dbReference type="RefSeq" id="WP_305103592.1">
    <property type="nucleotide sequence ID" value="NZ_JAUTWS010000008.1"/>
</dbReference>
<dbReference type="Gene3D" id="3.10.105.10">
    <property type="entry name" value="Dipeptide-binding Protein, Domain 3"/>
    <property type="match status" value="1"/>
</dbReference>
<dbReference type="Gene3D" id="3.90.76.10">
    <property type="entry name" value="Dipeptide-binding Protein, Domain 1"/>
    <property type="match status" value="1"/>
</dbReference>
<comment type="subcellular location">
    <subcellularLocation>
        <location evidence="1">Periplasm</location>
    </subcellularLocation>
</comment>
<keyword evidence="6" id="KW-1185">Reference proteome</keyword>
<accession>A0ABT9DXW5</accession>